<dbReference type="InterPro" id="IPR036197">
    <property type="entry name" value="NarG-like_sf"/>
</dbReference>
<feature type="transmembrane region" description="Helical" evidence="6">
    <location>
        <begin position="181"/>
        <end position="203"/>
    </location>
</feature>
<sequence length="696" mass="77068">MIGMFLAVETPGREIFLNFGTSTKILFYVLATASIGMFTWGFYARIRKYRRGRPLARLDFGRFIRALGDISSNRTIAKRNRVVGVAHFFVFWGFVVLLIGTTIIAIDVDIIGIILNKPEWQFWNGVFYSSYALILDVFGIGFVGGLLVLARVRSNAPDRLDYSRVDDVETDRRGYQLDDRAFLGILLFLGISGFLLEGFRIAATDYPDFEVVSIAGWTIAWITGPLGQVGNDLARTFTWWAHGLAALAFVAYLPYSKGMHVINDAADLAFTEPRSAAVLAGVENPTSPGYQTIDDFTWKDLLDLDACTKCGRCHEVCPARAAGSPLSPRDLILDLREHADARSGLRMWFGAGVEPRHADATEVAGTVIKSDTLWACTTCMACMEVCPVGIEHIPMIVQLRRRLVDVGGVESGLQNAFQSLARGGNSFGKSAKQRARWTKGLEFKVKDVRKEAAEYLWFVGDHAAFDPRATEVSQAVARLLNGADVDFGILYDGERNAGNDVRRAGEEGLFEMLRDSNVEAFESASYDRMFTTDPHSLNTLRGEYPTDDDVLHYTALLDDLIGAGKITLGTLSGKATYHDPCYLGRYQDEYEAPRRLIRATGLEVVEMGRCRENSLCCGAGGGRIWMDDSGLDERPSENRIREAVALGEDVRFFVVSCPKDMIMYSDAVKTTGNEGRIEVIDIAQLVERAKELVLVG</sequence>
<feature type="transmembrane region" description="Helical" evidence="6">
    <location>
        <begin position="126"/>
        <end position="150"/>
    </location>
</feature>
<reference evidence="8" key="1">
    <citation type="submission" date="2018-06" db="EMBL/GenBank/DDBJ databases">
        <authorList>
            <person name="Zhirakovskaya E."/>
        </authorList>
    </citation>
    <scope>NUCLEOTIDE SEQUENCE</scope>
</reference>
<keyword evidence="6" id="KW-0472">Membrane</keyword>
<evidence type="ECO:0000256" key="1">
    <source>
        <dbReference type="ARBA" id="ARBA00022485"/>
    </source>
</evidence>
<evidence type="ECO:0000256" key="2">
    <source>
        <dbReference type="ARBA" id="ARBA00022723"/>
    </source>
</evidence>
<dbReference type="InterPro" id="IPR009051">
    <property type="entry name" value="Helical_ferredxn"/>
</dbReference>
<dbReference type="PROSITE" id="PS00198">
    <property type="entry name" value="4FE4S_FER_1"/>
    <property type="match status" value="2"/>
</dbReference>
<evidence type="ECO:0000256" key="6">
    <source>
        <dbReference type="SAM" id="Phobius"/>
    </source>
</evidence>
<dbReference type="Gene3D" id="1.10.1060.10">
    <property type="entry name" value="Alpha-helical ferredoxin"/>
    <property type="match status" value="1"/>
</dbReference>
<dbReference type="SUPFAM" id="SSF46548">
    <property type="entry name" value="alpha-helical ferredoxin"/>
    <property type="match status" value="1"/>
</dbReference>
<evidence type="ECO:0000256" key="3">
    <source>
        <dbReference type="ARBA" id="ARBA00023002"/>
    </source>
</evidence>
<proteinExistence type="predicted"/>
<keyword evidence="6" id="KW-1133">Transmembrane helix</keyword>
<dbReference type="PANTHER" id="PTHR43255:SF1">
    <property type="entry name" value="IRON-SULFUR-BINDING OXIDOREDUCTASE FADF-RELATED"/>
    <property type="match status" value="1"/>
</dbReference>
<dbReference type="InterPro" id="IPR004017">
    <property type="entry name" value="Cys_rich_dom"/>
</dbReference>
<evidence type="ECO:0000256" key="5">
    <source>
        <dbReference type="ARBA" id="ARBA00023014"/>
    </source>
</evidence>
<protein>
    <submittedName>
        <fullName evidence="8">Fe-S oxidoreductase</fullName>
    </submittedName>
</protein>
<feature type="transmembrane region" description="Helical" evidence="6">
    <location>
        <begin position="25"/>
        <end position="43"/>
    </location>
</feature>
<dbReference type="GO" id="GO:0005886">
    <property type="term" value="C:plasma membrane"/>
    <property type="evidence" value="ECO:0007669"/>
    <property type="project" value="TreeGrafter"/>
</dbReference>
<feature type="domain" description="4Fe-4S ferredoxin-type" evidence="7">
    <location>
        <begin position="298"/>
        <end position="327"/>
    </location>
</feature>
<evidence type="ECO:0000313" key="8">
    <source>
        <dbReference type="EMBL" id="VAV95060.1"/>
    </source>
</evidence>
<dbReference type="AlphaFoldDB" id="A0A3B0RP36"/>
<dbReference type="PANTHER" id="PTHR43255">
    <property type="entry name" value="IRON-SULFUR-BINDING OXIDOREDUCTASE FADF-RELATED-RELATED"/>
    <property type="match status" value="1"/>
</dbReference>
<keyword evidence="6" id="KW-0812">Transmembrane</keyword>
<gene>
    <name evidence="8" type="ORF">MNBD_ACTINO02-586</name>
</gene>
<dbReference type="InterPro" id="IPR017900">
    <property type="entry name" value="4Fe4S_Fe_S_CS"/>
</dbReference>
<dbReference type="SUPFAM" id="SSF103501">
    <property type="entry name" value="Respiratory nitrate reductase 1 gamma chain"/>
    <property type="match status" value="1"/>
</dbReference>
<dbReference type="Pfam" id="PF02754">
    <property type="entry name" value="CCG"/>
    <property type="match status" value="2"/>
</dbReference>
<keyword evidence="3" id="KW-0560">Oxidoreductase</keyword>
<feature type="domain" description="4Fe-4S ferredoxin-type" evidence="7">
    <location>
        <begin position="366"/>
        <end position="396"/>
    </location>
</feature>
<accession>A0A3B0RP36</accession>
<name>A0A3B0RP36_9ZZZZ</name>
<keyword evidence="4" id="KW-0408">Iron</keyword>
<dbReference type="PROSITE" id="PS51379">
    <property type="entry name" value="4FE4S_FER_2"/>
    <property type="match status" value="2"/>
</dbReference>
<dbReference type="EMBL" id="UOEK01000070">
    <property type="protein sequence ID" value="VAV95060.1"/>
    <property type="molecule type" value="Genomic_DNA"/>
</dbReference>
<keyword evidence="2" id="KW-0479">Metal-binding</keyword>
<dbReference type="Pfam" id="PF13237">
    <property type="entry name" value="Fer4_10"/>
    <property type="match status" value="1"/>
</dbReference>
<dbReference type="GO" id="GO:0051539">
    <property type="term" value="F:4 iron, 4 sulfur cluster binding"/>
    <property type="evidence" value="ECO:0007669"/>
    <property type="project" value="UniProtKB-KW"/>
</dbReference>
<dbReference type="InterPro" id="IPR017896">
    <property type="entry name" value="4Fe4S_Fe-S-bd"/>
</dbReference>
<evidence type="ECO:0000259" key="7">
    <source>
        <dbReference type="PROSITE" id="PS51379"/>
    </source>
</evidence>
<evidence type="ECO:0000256" key="4">
    <source>
        <dbReference type="ARBA" id="ARBA00023004"/>
    </source>
</evidence>
<organism evidence="8">
    <name type="scientific">hydrothermal vent metagenome</name>
    <dbReference type="NCBI Taxonomy" id="652676"/>
    <lineage>
        <taxon>unclassified sequences</taxon>
        <taxon>metagenomes</taxon>
        <taxon>ecological metagenomes</taxon>
    </lineage>
</organism>
<feature type="transmembrane region" description="Helical" evidence="6">
    <location>
        <begin position="237"/>
        <end position="255"/>
    </location>
</feature>
<dbReference type="InterPro" id="IPR051460">
    <property type="entry name" value="HdrC_iron-sulfur_subunit"/>
</dbReference>
<dbReference type="Gene3D" id="1.20.950.20">
    <property type="entry name" value="Transmembrane di-heme cytochromes, Chain C"/>
    <property type="match status" value="1"/>
</dbReference>
<dbReference type="GO" id="GO:0016491">
    <property type="term" value="F:oxidoreductase activity"/>
    <property type="evidence" value="ECO:0007669"/>
    <property type="project" value="UniProtKB-KW"/>
</dbReference>
<dbReference type="GO" id="GO:0046872">
    <property type="term" value="F:metal ion binding"/>
    <property type="evidence" value="ECO:0007669"/>
    <property type="project" value="UniProtKB-KW"/>
</dbReference>
<feature type="transmembrane region" description="Helical" evidence="6">
    <location>
        <begin position="82"/>
        <end position="106"/>
    </location>
</feature>
<keyword evidence="5" id="KW-0411">Iron-sulfur</keyword>
<keyword evidence="1" id="KW-0004">4Fe-4S</keyword>